<comment type="caution">
    <text evidence="2">The sequence shown here is derived from an EMBL/GenBank/DDBJ whole genome shotgun (WGS) entry which is preliminary data.</text>
</comment>
<dbReference type="AlphaFoldDB" id="A0A819UNS1"/>
<reference evidence="2" key="1">
    <citation type="submission" date="2021-02" db="EMBL/GenBank/DDBJ databases">
        <authorList>
            <person name="Nowell W R."/>
        </authorList>
    </citation>
    <scope>NUCLEOTIDE SEQUENCE</scope>
</reference>
<evidence type="ECO:0000313" key="2">
    <source>
        <dbReference type="EMBL" id="CAF4098274.1"/>
    </source>
</evidence>
<organism evidence="2 3">
    <name type="scientific">Rotaria magnacalcarata</name>
    <dbReference type="NCBI Taxonomy" id="392030"/>
    <lineage>
        <taxon>Eukaryota</taxon>
        <taxon>Metazoa</taxon>
        <taxon>Spiralia</taxon>
        <taxon>Gnathifera</taxon>
        <taxon>Rotifera</taxon>
        <taxon>Eurotatoria</taxon>
        <taxon>Bdelloidea</taxon>
        <taxon>Philodinida</taxon>
        <taxon>Philodinidae</taxon>
        <taxon>Rotaria</taxon>
    </lineage>
</organism>
<name>A0A819UNS1_9BILA</name>
<sequence length="48" mass="5361">MKQAIHSSSSIITTSNITYNSDDDDDNHDIQFKTQTTMNDVVAIKSND</sequence>
<feature type="non-terminal residue" evidence="2">
    <location>
        <position position="48"/>
    </location>
</feature>
<feature type="region of interest" description="Disordered" evidence="1">
    <location>
        <begin position="1"/>
        <end position="48"/>
    </location>
</feature>
<evidence type="ECO:0000313" key="3">
    <source>
        <dbReference type="Proteomes" id="UP000663842"/>
    </source>
</evidence>
<feature type="compositionally biased region" description="Low complexity" evidence="1">
    <location>
        <begin position="7"/>
        <end position="20"/>
    </location>
</feature>
<gene>
    <name evidence="2" type="ORF">UXM345_LOCUS22084</name>
</gene>
<protein>
    <submittedName>
        <fullName evidence="2">Uncharacterized protein</fullName>
    </submittedName>
</protein>
<evidence type="ECO:0000256" key="1">
    <source>
        <dbReference type="SAM" id="MobiDB-lite"/>
    </source>
</evidence>
<dbReference type="Proteomes" id="UP000663842">
    <property type="component" value="Unassembled WGS sequence"/>
</dbReference>
<dbReference type="EMBL" id="CAJOBF010003576">
    <property type="protein sequence ID" value="CAF4098274.1"/>
    <property type="molecule type" value="Genomic_DNA"/>
</dbReference>
<accession>A0A819UNS1</accession>
<proteinExistence type="predicted"/>